<dbReference type="InterPro" id="IPR006016">
    <property type="entry name" value="UspA"/>
</dbReference>
<gene>
    <name evidence="3" type="ORF">SAMN06297382_0827</name>
</gene>
<feature type="domain" description="UspA" evidence="2">
    <location>
        <begin position="230"/>
        <end position="279"/>
    </location>
</feature>
<dbReference type="OrthoDB" id="9804721at2"/>
<dbReference type="PRINTS" id="PR01438">
    <property type="entry name" value="UNVRSLSTRESS"/>
</dbReference>
<evidence type="ECO:0000313" key="3">
    <source>
        <dbReference type="EMBL" id="SNT68325.1"/>
    </source>
</evidence>
<reference evidence="3 4" key="1">
    <citation type="submission" date="2017-07" db="EMBL/GenBank/DDBJ databases">
        <authorList>
            <person name="Sun Z.S."/>
            <person name="Albrecht U."/>
            <person name="Echele G."/>
            <person name="Lee C.C."/>
        </authorList>
    </citation>
    <scope>NUCLEOTIDE SEQUENCE [LARGE SCALE GENOMIC DNA]</scope>
    <source>
        <strain evidence="3 4">CGMCC 1.12710</strain>
    </source>
</reference>
<accession>A0A239PL86</accession>
<evidence type="ECO:0000256" key="1">
    <source>
        <dbReference type="ARBA" id="ARBA00008791"/>
    </source>
</evidence>
<dbReference type="InterPro" id="IPR006015">
    <property type="entry name" value="Universal_stress_UspA"/>
</dbReference>
<dbReference type="SUPFAM" id="SSF52402">
    <property type="entry name" value="Adenine nucleotide alpha hydrolases-like"/>
    <property type="match status" value="1"/>
</dbReference>
<comment type="similarity">
    <text evidence="1">Belongs to the universal stress protein A family.</text>
</comment>
<dbReference type="Proteomes" id="UP000198346">
    <property type="component" value="Unassembled WGS sequence"/>
</dbReference>
<dbReference type="Pfam" id="PF00582">
    <property type="entry name" value="Usp"/>
    <property type="match status" value="1"/>
</dbReference>
<dbReference type="EMBL" id="FZQA01000001">
    <property type="protein sequence ID" value="SNT68325.1"/>
    <property type="molecule type" value="Genomic_DNA"/>
</dbReference>
<evidence type="ECO:0000259" key="2">
    <source>
        <dbReference type="Pfam" id="PF00582"/>
    </source>
</evidence>
<protein>
    <submittedName>
        <fullName evidence="3">Universal stress protein family protein</fullName>
    </submittedName>
</protein>
<dbReference type="RefSeq" id="WP_143265933.1">
    <property type="nucleotide sequence ID" value="NZ_FZQA01000001.1"/>
</dbReference>
<dbReference type="AlphaFoldDB" id="A0A239PL86"/>
<name>A0A239PL86_9PROT</name>
<dbReference type="CDD" id="cd00293">
    <property type="entry name" value="USP-like"/>
    <property type="match status" value="1"/>
</dbReference>
<sequence length="280" mass="29686">MTGAVKSMLTLLNRPEDMGAILDWAKRLATDFEAVADAVFLKYDLSADSAILADGFGFYASDAAAREIEEASAQAEKVAREAFARAADEAPRLFGDLHVIPDGLRGGLARFTRHYDLAVAHLPEGATLIAGETLLAELLLQGGSPVFVAPRGAPGTAPLDKALVAWDASLEASRALRAALGLVKRCRSVRLCSIAEKGARAIDPDSAARYLRRHGIEAETAVLPPGDRGAGAAILEEAERAGADFIVMGAFRHSPWREQLFGGATHVVLRGAKKPLLMAH</sequence>
<dbReference type="Gene3D" id="3.40.50.12370">
    <property type="match status" value="1"/>
</dbReference>
<keyword evidence="4" id="KW-1185">Reference proteome</keyword>
<organism evidence="3 4">
    <name type="scientific">Amphiplicatus metriothermophilus</name>
    <dbReference type="NCBI Taxonomy" id="1519374"/>
    <lineage>
        <taxon>Bacteria</taxon>
        <taxon>Pseudomonadati</taxon>
        <taxon>Pseudomonadota</taxon>
        <taxon>Alphaproteobacteria</taxon>
        <taxon>Parvularculales</taxon>
        <taxon>Parvularculaceae</taxon>
        <taxon>Amphiplicatus</taxon>
    </lineage>
</organism>
<evidence type="ECO:0000313" key="4">
    <source>
        <dbReference type="Proteomes" id="UP000198346"/>
    </source>
</evidence>
<proteinExistence type="inferred from homology"/>